<gene>
    <name evidence="1" type="ORF">JOQ06_012189</name>
</gene>
<reference evidence="1" key="1">
    <citation type="submission" date="2022-11" db="EMBL/GenBank/DDBJ databases">
        <title>Chromosome-level genome of Pogonophryne albipinna.</title>
        <authorList>
            <person name="Jo E."/>
        </authorList>
    </citation>
    <scope>NUCLEOTIDE SEQUENCE</scope>
    <source>
        <strain evidence="1">SGF0006</strain>
        <tissue evidence="1">Muscle</tissue>
    </source>
</reference>
<keyword evidence="2" id="KW-1185">Reference proteome</keyword>
<accession>A0AAD6FNW0</accession>
<dbReference type="Proteomes" id="UP001219934">
    <property type="component" value="Unassembled WGS sequence"/>
</dbReference>
<evidence type="ECO:0000313" key="2">
    <source>
        <dbReference type="Proteomes" id="UP001219934"/>
    </source>
</evidence>
<proteinExistence type="predicted"/>
<dbReference type="EMBL" id="JAPTMU010000006">
    <property type="protein sequence ID" value="KAJ4942323.1"/>
    <property type="molecule type" value="Genomic_DNA"/>
</dbReference>
<sequence>MSQGGSWGTKGTMTQAPKHEGTKYHWSVCVSSITCLSGEIDPFGIAVIGAPATLPSSGFLLVLRVSAVQGFSHSIL</sequence>
<name>A0AAD6FNW0_9TELE</name>
<protein>
    <submittedName>
        <fullName evidence="1">Uncharacterized protein</fullName>
    </submittedName>
</protein>
<comment type="caution">
    <text evidence="1">The sequence shown here is derived from an EMBL/GenBank/DDBJ whole genome shotgun (WGS) entry which is preliminary data.</text>
</comment>
<organism evidence="1 2">
    <name type="scientific">Pogonophryne albipinna</name>
    <dbReference type="NCBI Taxonomy" id="1090488"/>
    <lineage>
        <taxon>Eukaryota</taxon>
        <taxon>Metazoa</taxon>
        <taxon>Chordata</taxon>
        <taxon>Craniata</taxon>
        <taxon>Vertebrata</taxon>
        <taxon>Euteleostomi</taxon>
        <taxon>Actinopterygii</taxon>
        <taxon>Neopterygii</taxon>
        <taxon>Teleostei</taxon>
        <taxon>Neoteleostei</taxon>
        <taxon>Acanthomorphata</taxon>
        <taxon>Eupercaria</taxon>
        <taxon>Perciformes</taxon>
        <taxon>Notothenioidei</taxon>
        <taxon>Pogonophryne</taxon>
    </lineage>
</organism>
<dbReference type="AlphaFoldDB" id="A0AAD6FNW0"/>
<evidence type="ECO:0000313" key="1">
    <source>
        <dbReference type="EMBL" id="KAJ4942323.1"/>
    </source>
</evidence>